<keyword evidence="2" id="KW-1185">Reference proteome</keyword>
<dbReference type="EMBL" id="CP072110">
    <property type="protein sequence ID" value="QTH64339.1"/>
    <property type="molecule type" value="Genomic_DNA"/>
</dbReference>
<evidence type="ECO:0000313" key="1">
    <source>
        <dbReference type="EMBL" id="QTH64339.1"/>
    </source>
</evidence>
<proteinExistence type="predicted"/>
<organism evidence="1 2">
    <name type="scientific">Psychrosphaera ytuae</name>
    <dbReference type="NCBI Taxonomy" id="2820710"/>
    <lineage>
        <taxon>Bacteria</taxon>
        <taxon>Pseudomonadati</taxon>
        <taxon>Pseudomonadota</taxon>
        <taxon>Gammaproteobacteria</taxon>
        <taxon>Alteromonadales</taxon>
        <taxon>Pseudoalteromonadaceae</taxon>
        <taxon>Psychrosphaera</taxon>
    </lineage>
</organism>
<protein>
    <submittedName>
        <fullName evidence="1">DUF2897 family protein</fullName>
    </submittedName>
</protein>
<dbReference type="RefSeq" id="WP_208832394.1">
    <property type="nucleotide sequence ID" value="NZ_CP072110.1"/>
</dbReference>
<sequence>MWLAIGLIVLVLGVVISNIMLLKHSSKFSMKNFNQDPIDNARQRLEEREKNKSKSDSDSES</sequence>
<accession>A0A975DCB6</accession>
<name>A0A975DCB6_9GAMM</name>
<gene>
    <name evidence="1" type="ORF">J1N51_02310</name>
</gene>
<dbReference type="KEGG" id="psym:J1N51_02310"/>
<evidence type="ECO:0000313" key="2">
    <source>
        <dbReference type="Proteomes" id="UP000682739"/>
    </source>
</evidence>
<dbReference type="AlphaFoldDB" id="A0A975DCB6"/>
<dbReference type="Proteomes" id="UP000682739">
    <property type="component" value="Chromosome"/>
</dbReference>
<dbReference type="InterPro" id="IPR021550">
    <property type="entry name" value="DUF2897"/>
</dbReference>
<reference evidence="1" key="1">
    <citation type="submission" date="2021-03" db="EMBL/GenBank/DDBJ databases">
        <title>Description of Psychrosphaera ytuae sp. nov. isolated from deep sea sediment of South China Sea.</title>
        <authorList>
            <person name="Zhang J."/>
            <person name="Xu X.-D."/>
        </authorList>
    </citation>
    <scope>NUCLEOTIDE SEQUENCE</scope>
    <source>
        <strain evidence="1">MTZ26</strain>
    </source>
</reference>
<dbReference type="Pfam" id="PF11446">
    <property type="entry name" value="DUF2897"/>
    <property type="match status" value="1"/>
</dbReference>